<dbReference type="Pfam" id="PF00657">
    <property type="entry name" value="Lipase_GDSL"/>
    <property type="match status" value="1"/>
</dbReference>
<dbReference type="HOGENOM" id="CLU_015101_0_0_1"/>
<dbReference type="AlphaFoldDB" id="D8QXM6"/>
<protein>
    <submittedName>
        <fullName evidence="4">Uncharacterized protein</fullName>
    </submittedName>
</protein>
<evidence type="ECO:0000313" key="4">
    <source>
        <dbReference type="EMBL" id="EFJ35449.1"/>
    </source>
</evidence>
<feature type="chain" id="PRO_5003121325" evidence="3">
    <location>
        <begin position="23"/>
        <end position="367"/>
    </location>
</feature>
<name>D8QXM6_SELML</name>
<feature type="signal peptide" evidence="3">
    <location>
        <begin position="1"/>
        <end position="22"/>
    </location>
</feature>
<dbReference type="EMBL" id="GL377568">
    <property type="protein sequence ID" value="EFJ35449.1"/>
    <property type="molecule type" value="Genomic_DNA"/>
</dbReference>
<proteinExistence type="inferred from homology"/>
<dbReference type="Proteomes" id="UP000001514">
    <property type="component" value="Unassembled WGS sequence"/>
</dbReference>
<dbReference type="KEGG" id="smo:SELMODRAFT_80680"/>
<dbReference type="SUPFAM" id="SSF52266">
    <property type="entry name" value="SGNH hydrolase"/>
    <property type="match status" value="1"/>
</dbReference>
<dbReference type="GO" id="GO:0016788">
    <property type="term" value="F:hydrolase activity, acting on ester bonds"/>
    <property type="evidence" value="ECO:0007669"/>
    <property type="project" value="InterPro"/>
</dbReference>
<keyword evidence="3" id="KW-0732">Signal</keyword>
<dbReference type="Gene3D" id="3.40.50.1110">
    <property type="entry name" value="SGNH hydrolase"/>
    <property type="match status" value="1"/>
</dbReference>
<dbReference type="Gramene" id="EFJ35449">
    <property type="protein sequence ID" value="EFJ35449"/>
    <property type="gene ID" value="SELMODRAFT_80680"/>
</dbReference>
<keyword evidence="5" id="KW-1185">Reference proteome</keyword>
<dbReference type="InterPro" id="IPR051058">
    <property type="entry name" value="GDSL_Est/Lipase"/>
</dbReference>
<dbReference type="eggNOG" id="ENOG502S4IX">
    <property type="taxonomic scope" value="Eukaryota"/>
</dbReference>
<dbReference type="STRING" id="88036.D8QXM6"/>
<reference evidence="4 5" key="1">
    <citation type="journal article" date="2011" name="Science">
        <title>The Selaginella genome identifies genetic changes associated with the evolution of vascular plants.</title>
        <authorList>
            <person name="Banks J.A."/>
            <person name="Nishiyama T."/>
            <person name="Hasebe M."/>
            <person name="Bowman J.L."/>
            <person name="Gribskov M."/>
            <person name="dePamphilis C."/>
            <person name="Albert V.A."/>
            <person name="Aono N."/>
            <person name="Aoyama T."/>
            <person name="Ambrose B.A."/>
            <person name="Ashton N.W."/>
            <person name="Axtell M.J."/>
            <person name="Barker E."/>
            <person name="Barker M.S."/>
            <person name="Bennetzen J.L."/>
            <person name="Bonawitz N.D."/>
            <person name="Chapple C."/>
            <person name="Cheng C."/>
            <person name="Correa L.G."/>
            <person name="Dacre M."/>
            <person name="DeBarry J."/>
            <person name="Dreyer I."/>
            <person name="Elias M."/>
            <person name="Engstrom E.M."/>
            <person name="Estelle M."/>
            <person name="Feng L."/>
            <person name="Finet C."/>
            <person name="Floyd S.K."/>
            <person name="Frommer W.B."/>
            <person name="Fujita T."/>
            <person name="Gramzow L."/>
            <person name="Gutensohn M."/>
            <person name="Harholt J."/>
            <person name="Hattori M."/>
            <person name="Heyl A."/>
            <person name="Hirai T."/>
            <person name="Hiwatashi Y."/>
            <person name="Ishikawa M."/>
            <person name="Iwata M."/>
            <person name="Karol K.G."/>
            <person name="Koehler B."/>
            <person name="Kolukisaoglu U."/>
            <person name="Kubo M."/>
            <person name="Kurata T."/>
            <person name="Lalonde S."/>
            <person name="Li K."/>
            <person name="Li Y."/>
            <person name="Litt A."/>
            <person name="Lyons E."/>
            <person name="Manning G."/>
            <person name="Maruyama T."/>
            <person name="Michael T.P."/>
            <person name="Mikami K."/>
            <person name="Miyazaki S."/>
            <person name="Morinaga S."/>
            <person name="Murata T."/>
            <person name="Mueller-Roeber B."/>
            <person name="Nelson D.R."/>
            <person name="Obara M."/>
            <person name="Oguri Y."/>
            <person name="Olmstead R.G."/>
            <person name="Onodera N."/>
            <person name="Petersen B.L."/>
            <person name="Pils B."/>
            <person name="Prigge M."/>
            <person name="Rensing S.A."/>
            <person name="Riano-Pachon D.M."/>
            <person name="Roberts A.W."/>
            <person name="Sato Y."/>
            <person name="Scheller H.V."/>
            <person name="Schulz B."/>
            <person name="Schulz C."/>
            <person name="Shakirov E.V."/>
            <person name="Shibagaki N."/>
            <person name="Shinohara N."/>
            <person name="Shippen D.E."/>
            <person name="Soerensen I."/>
            <person name="Sotooka R."/>
            <person name="Sugimoto N."/>
            <person name="Sugita M."/>
            <person name="Sumikawa N."/>
            <person name="Tanurdzic M."/>
            <person name="Theissen G."/>
            <person name="Ulvskov P."/>
            <person name="Wakazuki S."/>
            <person name="Weng J.K."/>
            <person name="Willats W.W."/>
            <person name="Wipf D."/>
            <person name="Wolf P.G."/>
            <person name="Yang L."/>
            <person name="Zimmer A.D."/>
            <person name="Zhu Q."/>
            <person name="Mitros T."/>
            <person name="Hellsten U."/>
            <person name="Loque D."/>
            <person name="Otillar R."/>
            <person name="Salamov A."/>
            <person name="Schmutz J."/>
            <person name="Shapiro H."/>
            <person name="Lindquist E."/>
            <person name="Lucas S."/>
            <person name="Rokhsar D."/>
            <person name="Grigoriev I.V."/>
        </authorList>
    </citation>
    <scope>NUCLEOTIDE SEQUENCE [LARGE SCALE GENOMIC DNA]</scope>
</reference>
<keyword evidence="2" id="KW-0378">Hydrolase</keyword>
<sequence length="367" mass="40325">MCPRLATFLALLLPAFVRSGFTAEVPALFAFGDSLADVGNNNYLVTLAKANFPPYGREFDTGKPTGRFTNGRNQIDFLAARLGLPLLPAFMDPSTKGLAMLSGVNFASAGSGILDITNINVGQLIQITEQVQNFAKVKEELVSMVGSANATDMLSRSLFSIFTGNNDYTMTYPLTGAVSNLRFQNTLLSKLLEQTRVSVFSSLPVICLTFEPQELYNLGARKFVIAGVGAMGCVPAQLARYGRSSCVHFLNSPVMKYNRALHRALTALNHELPEAHIVYSDLYYQMMSIVQDPAPFGIKNVNDACCGVFKQIQSCVPGVPVCNDASEYYFWDAYHPSSRTCEFLVEMLYDKGPPYNFPFSVETLVRI</sequence>
<dbReference type="PANTHER" id="PTHR45648:SF152">
    <property type="match status" value="1"/>
</dbReference>
<dbReference type="PANTHER" id="PTHR45648">
    <property type="entry name" value="GDSL LIPASE/ACYLHYDROLASE FAMILY PROTEIN (AFU_ORTHOLOGUE AFUA_4G14700)"/>
    <property type="match status" value="1"/>
</dbReference>
<comment type="similarity">
    <text evidence="1">Belongs to the 'GDSL' lipolytic enzyme family.</text>
</comment>
<dbReference type="InterPro" id="IPR036514">
    <property type="entry name" value="SGNH_hydro_sf"/>
</dbReference>
<organism evidence="5">
    <name type="scientific">Selaginella moellendorffii</name>
    <name type="common">Spikemoss</name>
    <dbReference type="NCBI Taxonomy" id="88036"/>
    <lineage>
        <taxon>Eukaryota</taxon>
        <taxon>Viridiplantae</taxon>
        <taxon>Streptophyta</taxon>
        <taxon>Embryophyta</taxon>
        <taxon>Tracheophyta</taxon>
        <taxon>Lycopodiopsida</taxon>
        <taxon>Selaginellales</taxon>
        <taxon>Selaginellaceae</taxon>
        <taxon>Selaginella</taxon>
    </lineage>
</organism>
<accession>D8QXM6</accession>
<gene>
    <name evidence="4" type="ORF">SELMODRAFT_80680</name>
</gene>
<dbReference type="InterPro" id="IPR035669">
    <property type="entry name" value="SGNH_plant_lipase-like"/>
</dbReference>
<dbReference type="CDD" id="cd01837">
    <property type="entry name" value="SGNH_plant_lipase_like"/>
    <property type="match status" value="1"/>
</dbReference>
<dbReference type="InParanoid" id="D8QXM6"/>
<evidence type="ECO:0000256" key="2">
    <source>
        <dbReference type="ARBA" id="ARBA00022801"/>
    </source>
</evidence>
<dbReference type="OMA" id="FYIITAN"/>
<evidence type="ECO:0000313" key="5">
    <source>
        <dbReference type="Proteomes" id="UP000001514"/>
    </source>
</evidence>
<evidence type="ECO:0000256" key="1">
    <source>
        <dbReference type="ARBA" id="ARBA00008668"/>
    </source>
</evidence>
<dbReference type="InterPro" id="IPR001087">
    <property type="entry name" value="GDSL"/>
</dbReference>
<evidence type="ECO:0000256" key="3">
    <source>
        <dbReference type="SAM" id="SignalP"/>
    </source>
</evidence>